<proteinExistence type="predicted"/>
<feature type="non-terminal residue" evidence="1">
    <location>
        <position position="88"/>
    </location>
</feature>
<keyword evidence="2" id="KW-1185">Reference proteome</keyword>
<protein>
    <submittedName>
        <fullName evidence="1">Uncharacterized protein</fullName>
    </submittedName>
</protein>
<name>A0A482VRX8_ASBVE</name>
<evidence type="ECO:0000313" key="2">
    <source>
        <dbReference type="Proteomes" id="UP000292052"/>
    </source>
</evidence>
<organism evidence="1 2">
    <name type="scientific">Asbolus verrucosus</name>
    <name type="common">Desert ironclad beetle</name>
    <dbReference type="NCBI Taxonomy" id="1661398"/>
    <lineage>
        <taxon>Eukaryota</taxon>
        <taxon>Metazoa</taxon>
        <taxon>Ecdysozoa</taxon>
        <taxon>Arthropoda</taxon>
        <taxon>Hexapoda</taxon>
        <taxon>Insecta</taxon>
        <taxon>Pterygota</taxon>
        <taxon>Neoptera</taxon>
        <taxon>Endopterygota</taxon>
        <taxon>Coleoptera</taxon>
        <taxon>Polyphaga</taxon>
        <taxon>Cucujiformia</taxon>
        <taxon>Tenebrionidae</taxon>
        <taxon>Pimeliinae</taxon>
        <taxon>Asbolus</taxon>
    </lineage>
</organism>
<dbReference type="Proteomes" id="UP000292052">
    <property type="component" value="Unassembled WGS sequence"/>
</dbReference>
<gene>
    <name evidence="1" type="ORF">BDFB_014005</name>
</gene>
<dbReference type="AlphaFoldDB" id="A0A482VRX8"/>
<comment type="caution">
    <text evidence="1">The sequence shown here is derived from an EMBL/GenBank/DDBJ whole genome shotgun (WGS) entry which is preliminary data.</text>
</comment>
<reference evidence="1 2" key="1">
    <citation type="submission" date="2017-03" db="EMBL/GenBank/DDBJ databases">
        <title>Genome of the blue death feigning beetle - Asbolus verrucosus.</title>
        <authorList>
            <person name="Rider S.D."/>
        </authorList>
    </citation>
    <scope>NUCLEOTIDE SEQUENCE [LARGE SCALE GENOMIC DNA]</scope>
    <source>
        <strain evidence="1">Butters</strain>
        <tissue evidence="1">Head and leg muscle</tissue>
    </source>
</reference>
<dbReference type="EMBL" id="QDEB01070654">
    <property type="protein sequence ID" value="RZC35450.1"/>
    <property type="molecule type" value="Genomic_DNA"/>
</dbReference>
<accession>A0A482VRX8</accession>
<sequence>MESRGNRNLLAPSGTNIGTQMMGKSIVNFLLYQMAGFGSGKILICLDMMQIPIREISPEKQTHEKHILNLGRVKNNNCPSRNLMKLMM</sequence>
<evidence type="ECO:0000313" key="1">
    <source>
        <dbReference type="EMBL" id="RZC35450.1"/>
    </source>
</evidence>